<dbReference type="Proteomes" id="UP001396334">
    <property type="component" value="Unassembled WGS sequence"/>
</dbReference>
<organism evidence="3 4">
    <name type="scientific">Hibiscus sabdariffa</name>
    <name type="common">roselle</name>
    <dbReference type="NCBI Taxonomy" id="183260"/>
    <lineage>
        <taxon>Eukaryota</taxon>
        <taxon>Viridiplantae</taxon>
        <taxon>Streptophyta</taxon>
        <taxon>Embryophyta</taxon>
        <taxon>Tracheophyta</taxon>
        <taxon>Spermatophyta</taxon>
        <taxon>Magnoliopsida</taxon>
        <taxon>eudicotyledons</taxon>
        <taxon>Gunneridae</taxon>
        <taxon>Pentapetalae</taxon>
        <taxon>rosids</taxon>
        <taxon>malvids</taxon>
        <taxon>Malvales</taxon>
        <taxon>Malvaceae</taxon>
        <taxon>Malvoideae</taxon>
        <taxon>Hibiscus</taxon>
    </lineage>
</organism>
<protein>
    <recommendedName>
        <fullName evidence="5">Transmembrane protein</fullName>
    </recommendedName>
</protein>
<evidence type="ECO:0000256" key="1">
    <source>
        <dbReference type="SAM" id="MobiDB-lite"/>
    </source>
</evidence>
<evidence type="ECO:0000313" key="3">
    <source>
        <dbReference type="EMBL" id="KAK8482320.1"/>
    </source>
</evidence>
<keyword evidence="4" id="KW-1185">Reference proteome</keyword>
<accession>A0ABR1ZNQ5</accession>
<evidence type="ECO:0000256" key="2">
    <source>
        <dbReference type="SAM" id="Phobius"/>
    </source>
</evidence>
<evidence type="ECO:0000313" key="4">
    <source>
        <dbReference type="Proteomes" id="UP001396334"/>
    </source>
</evidence>
<keyword evidence="2" id="KW-1133">Transmembrane helix</keyword>
<evidence type="ECO:0008006" key="5">
    <source>
        <dbReference type="Google" id="ProtNLM"/>
    </source>
</evidence>
<feature type="compositionally biased region" description="Polar residues" evidence="1">
    <location>
        <begin position="138"/>
        <end position="150"/>
    </location>
</feature>
<keyword evidence="2" id="KW-0472">Membrane</keyword>
<sequence length="150" mass="16080">MPPFHAITIAAAIATVFFLIGDSTARDLRPSDHGLGYQSLPPTGLNFPDAMSFFGAKSNSSSSSFSSPFPKALNSSSDSSWWGNRRGSDHVRQVLLFGSLGCGVTGVALLTVSALVYYIRIRSSRSTHNHNHNHNNNSLVPISNSNSNSK</sequence>
<dbReference type="PANTHER" id="PTHR37189">
    <property type="entry name" value="CONCANAVALIN A-LIKE LECTIN/GLUCANASE DOMAIN-CONTAINING PROTEIN-RELATED"/>
    <property type="match status" value="1"/>
</dbReference>
<comment type="caution">
    <text evidence="3">The sequence shown here is derived from an EMBL/GenBank/DDBJ whole genome shotgun (WGS) entry which is preliminary data.</text>
</comment>
<proteinExistence type="predicted"/>
<reference evidence="3 4" key="1">
    <citation type="journal article" date="2024" name="G3 (Bethesda)">
        <title>Genome assembly of Hibiscus sabdariffa L. provides insights into metabolisms of medicinal natural products.</title>
        <authorList>
            <person name="Kim T."/>
        </authorList>
    </citation>
    <scope>NUCLEOTIDE SEQUENCE [LARGE SCALE GENOMIC DNA]</scope>
    <source>
        <strain evidence="3">TK-2024</strain>
        <tissue evidence="3">Old leaves</tissue>
    </source>
</reference>
<feature type="transmembrane region" description="Helical" evidence="2">
    <location>
        <begin position="94"/>
        <end position="119"/>
    </location>
</feature>
<dbReference type="EMBL" id="JBBPBN010000798">
    <property type="protein sequence ID" value="KAK8482320.1"/>
    <property type="molecule type" value="Genomic_DNA"/>
</dbReference>
<dbReference type="PANTHER" id="PTHR37189:SF4">
    <property type="entry name" value="TRANSMEMBRANE PROTEIN"/>
    <property type="match status" value="1"/>
</dbReference>
<keyword evidence="2" id="KW-0812">Transmembrane</keyword>
<gene>
    <name evidence="3" type="ORF">V6N11_047015</name>
</gene>
<name>A0ABR1ZNQ5_9ROSI</name>
<feature type="region of interest" description="Disordered" evidence="1">
    <location>
        <begin position="126"/>
        <end position="150"/>
    </location>
</feature>